<dbReference type="STRING" id="315423.SAMN04488020_103280"/>
<dbReference type="Proteomes" id="UP000193870">
    <property type="component" value="Unassembled WGS sequence"/>
</dbReference>
<name>A0A1Y5SB72_9RHOB</name>
<reference evidence="1 2" key="1">
    <citation type="submission" date="2017-03" db="EMBL/GenBank/DDBJ databases">
        <authorList>
            <person name="Afonso C.L."/>
            <person name="Miller P.J."/>
            <person name="Scott M.A."/>
            <person name="Spackman E."/>
            <person name="Goraichik I."/>
            <person name="Dimitrov K.M."/>
            <person name="Suarez D.L."/>
            <person name="Swayne D.E."/>
        </authorList>
    </citation>
    <scope>NUCLEOTIDE SEQUENCE [LARGE SCALE GENOMIC DNA]</scope>
    <source>
        <strain evidence="1 2">CECT 7066</strain>
    </source>
</reference>
<proteinExistence type="predicted"/>
<dbReference type="RefSeq" id="WP_085853557.1">
    <property type="nucleotide sequence ID" value="NZ_FWFV01000003.1"/>
</dbReference>
<evidence type="ECO:0000313" key="2">
    <source>
        <dbReference type="Proteomes" id="UP000193870"/>
    </source>
</evidence>
<organism evidence="1 2">
    <name type="scientific">Palleronia marisminoris</name>
    <dbReference type="NCBI Taxonomy" id="315423"/>
    <lineage>
        <taxon>Bacteria</taxon>
        <taxon>Pseudomonadati</taxon>
        <taxon>Pseudomonadota</taxon>
        <taxon>Alphaproteobacteria</taxon>
        <taxon>Rhodobacterales</taxon>
        <taxon>Roseobacteraceae</taxon>
        <taxon>Palleronia</taxon>
    </lineage>
</organism>
<sequence>MVPPAGLTSLEAGEEGGLTLCFSDTQQEALREFTGDHIGDTVTVAIGEAKVFFLQVVEPYDGGCIDWPLHPRVAESYRARLTGTSGGE</sequence>
<evidence type="ECO:0000313" key="1">
    <source>
        <dbReference type="EMBL" id="SLN36740.1"/>
    </source>
</evidence>
<keyword evidence="2" id="KW-1185">Reference proteome</keyword>
<dbReference type="EMBL" id="FWFV01000003">
    <property type="protein sequence ID" value="SLN36740.1"/>
    <property type="molecule type" value="Genomic_DNA"/>
</dbReference>
<accession>A0A1Y5SB72</accession>
<gene>
    <name evidence="1" type="ORF">PAM7066_01562</name>
</gene>
<dbReference type="AlphaFoldDB" id="A0A1Y5SB72"/>
<protein>
    <submittedName>
        <fullName evidence="1">Uncharacterized protein</fullName>
    </submittedName>
</protein>